<dbReference type="InterPro" id="IPR019734">
    <property type="entry name" value="TPR_rpt"/>
</dbReference>
<dbReference type="PROSITE" id="PS50293">
    <property type="entry name" value="TPR_REGION"/>
    <property type="match status" value="1"/>
</dbReference>
<dbReference type="Gene3D" id="1.25.40.10">
    <property type="entry name" value="Tetratricopeptide repeat domain"/>
    <property type="match status" value="1"/>
</dbReference>
<feature type="signal peptide" evidence="3">
    <location>
        <begin position="1"/>
        <end position="18"/>
    </location>
</feature>
<dbReference type="SMART" id="SM00028">
    <property type="entry name" value="TPR"/>
    <property type="match status" value="2"/>
</dbReference>
<keyword evidence="6" id="KW-1185">Reference proteome</keyword>
<keyword evidence="2" id="KW-0472">Membrane</keyword>
<dbReference type="InterPro" id="IPR003646">
    <property type="entry name" value="SH3-like_bac-type"/>
</dbReference>
<sequence length="252" mass="29067">MKKLGYILIFIMSFTAFAQSDALFNRATDAYNDGKYQAAVDNYLEILDNGKHSAELYYNLGNAYYKLNQIAPSIYYYEKALLLKPNDPEIKNNLSYARNMTLDAIDTMPETGFARIYNSFLDVLSFDQWGYVAVVFMILFVLLYIGFYYFRYSSRKRLAFILSTVCLFLSIASVVFAYMEYKAFQADRPAIVFAEQTSVKSEPNKISQEAFALHEGTKVNVLDELNDWKKIRIADGTFGWIPSEDIRLVKDF</sequence>
<evidence type="ECO:0000313" key="6">
    <source>
        <dbReference type="Proteomes" id="UP001250656"/>
    </source>
</evidence>
<keyword evidence="3" id="KW-0732">Signal</keyword>
<evidence type="ECO:0000256" key="3">
    <source>
        <dbReference type="SAM" id="SignalP"/>
    </source>
</evidence>
<feature type="domain" description="SH3b" evidence="4">
    <location>
        <begin position="198"/>
        <end position="246"/>
    </location>
</feature>
<comment type="caution">
    <text evidence="5">The sequence shown here is derived from an EMBL/GenBank/DDBJ whole genome shotgun (WGS) entry which is preliminary data.</text>
</comment>
<accession>A0ABU3L5V0</accession>
<protein>
    <submittedName>
        <fullName evidence="5">Tetratricopeptide repeat protein</fullName>
    </submittedName>
</protein>
<dbReference type="PROSITE" id="PS50005">
    <property type="entry name" value="TPR"/>
    <property type="match status" value="1"/>
</dbReference>
<dbReference type="Gene3D" id="2.30.30.40">
    <property type="entry name" value="SH3 Domains"/>
    <property type="match status" value="1"/>
</dbReference>
<organism evidence="5 6">
    <name type="scientific">Pricia mediterranea</name>
    <dbReference type="NCBI Taxonomy" id="3076079"/>
    <lineage>
        <taxon>Bacteria</taxon>
        <taxon>Pseudomonadati</taxon>
        <taxon>Bacteroidota</taxon>
        <taxon>Flavobacteriia</taxon>
        <taxon>Flavobacteriales</taxon>
        <taxon>Flavobacteriaceae</taxon>
        <taxon>Pricia</taxon>
    </lineage>
</organism>
<proteinExistence type="predicted"/>
<feature type="transmembrane region" description="Helical" evidence="2">
    <location>
        <begin position="157"/>
        <end position="179"/>
    </location>
</feature>
<keyword evidence="1" id="KW-0802">TPR repeat</keyword>
<evidence type="ECO:0000259" key="4">
    <source>
        <dbReference type="Pfam" id="PF08239"/>
    </source>
</evidence>
<gene>
    <name evidence="5" type="ORF">RQM65_10240</name>
</gene>
<dbReference type="EMBL" id="JAVTTP010000001">
    <property type="protein sequence ID" value="MDT7829042.1"/>
    <property type="molecule type" value="Genomic_DNA"/>
</dbReference>
<evidence type="ECO:0000256" key="2">
    <source>
        <dbReference type="SAM" id="Phobius"/>
    </source>
</evidence>
<reference evidence="5 6" key="1">
    <citation type="submission" date="2023-09" db="EMBL/GenBank/DDBJ databases">
        <title>Novel taxa isolated from Blanes Bay.</title>
        <authorList>
            <person name="Rey-Velasco X."/>
            <person name="Lucena T."/>
        </authorList>
    </citation>
    <scope>NUCLEOTIDE SEQUENCE [LARGE SCALE GENOMIC DNA]</scope>
    <source>
        <strain evidence="5 6">S334</strain>
    </source>
</reference>
<keyword evidence="2" id="KW-0812">Transmembrane</keyword>
<dbReference type="Proteomes" id="UP001250656">
    <property type="component" value="Unassembled WGS sequence"/>
</dbReference>
<feature type="chain" id="PRO_5046471875" evidence="3">
    <location>
        <begin position="19"/>
        <end position="252"/>
    </location>
</feature>
<feature type="transmembrane region" description="Helical" evidence="2">
    <location>
        <begin position="129"/>
        <end position="150"/>
    </location>
</feature>
<keyword evidence="2" id="KW-1133">Transmembrane helix</keyword>
<dbReference type="Pfam" id="PF00515">
    <property type="entry name" value="TPR_1"/>
    <property type="match status" value="1"/>
</dbReference>
<evidence type="ECO:0000256" key="1">
    <source>
        <dbReference type="PROSITE-ProRule" id="PRU00339"/>
    </source>
</evidence>
<name>A0ABU3L5V0_9FLAO</name>
<feature type="repeat" description="TPR" evidence="1">
    <location>
        <begin position="54"/>
        <end position="87"/>
    </location>
</feature>
<dbReference type="Pfam" id="PF08239">
    <property type="entry name" value="SH3_3"/>
    <property type="match status" value="1"/>
</dbReference>
<dbReference type="RefSeq" id="WP_314014722.1">
    <property type="nucleotide sequence ID" value="NZ_JAVTTP010000001.1"/>
</dbReference>
<evidence type="ECO:0000313" key="5">
    <source>
        <dbReference type="EMBL" id="MDT7829042.1"/>
    </source>
</evidence>
<dbReference type="InterPro" id="IPR011990">
    <property type="entry name" value="TPR-like_helical_dom_sf"/>
</dbReference>
<dbReference type="SUPFAM" id="SSF48452">
    <property type="entry name" value="TPR-like"/>
    <property type="match status" value="1"/>
</dbReference>